<reference evidence="2 3" key="1">
    <citation type="submission" date="2018-04" db="EMBL/GenBank/DDBJ databases">
        <title>WGS assembly of Panicum hallii var. hallii HAL2.</title>
        <authorList>
            <person name="Lovell J."/>
            <person name="Jenkins J."/>
            <person name="Lowry D."/>
            <person name="Mamidi S."/>
            <person name="Sreedasyam A."/>
            <person name="Weng X."/>
            <person name="Barry K."/>
            <person name="Bonette J."/>
            <person name="Campitelli B."/>
            <person name="Daum C."/>
            <person name="Gordon S."/>
            <person name="Gould B."/>
            <person name="Lipzen A."/>
            <person name="MacQueen A."/>
            <person name="Palacio-Mejia J."/>
            <person name="Plott C."/>
            <person name="Shakirov E."/>
            <person name="Shu S."/>
            <person name="Yoshinaga Y."/>
            <person name="Zane M."/>
            <person name="Rokhsar D."/>
            <person name="Grimwood J."/>
            <person name="Schmutz J."/>
            <person name="Juenger T."/>
        </authorList>
    </citation>
    <scope>NUCLEOTIDE SEQUENCE [LARGE SCALE GENOMIC DNA]</scope>
    <source>
        <strain evidence="3">cv. HAL2</strain>
    </source>
</reference>
<evidence type="ECO:0000313" key="2">
    <source>
        <dbReference type="EMBL" id="PUZ46571.1"/>
    </source>
</evidence>
<gene>
    <name evidence="2" type="ORF">GQ55_7G089200</name>
</gene>
<sequence>MEKDLMKTGDSHILRCAEDLSMKAFVAARCASRQLEAEGASSSSNIDTLEAKITDLEREKVELEKKTPVVERSRNVDLLTEAKDAHDQAKMTRSLIQPPRQPLHHLQRNQDQ</sequence>
<evidence type="ECO:0000313" key="3">
    <source>
        <dbReference type="Proteomes" id="UP000244336"/>
    </source>
</evidence>
<dbReference type="AlphaFoldDB" id="A0A2T7CTD8"/>
<organism evidence="2 3">
    <name type="scientific">Panicum hallii var. hallii</name>
    <dbReference type="NCBI Taxonomy" id="1504633"/>
    <lineage>
        <taxon>Eukaryota</taxon>
        <taxon>Viridiplantae</taxon>
        <taxon>Streptophyta</taxon>
        <taxon>Embryophyta</taxon>
        <taxon>Tracheophyta</taxon>
        <taxon>Spermatophyta</taxon>
        <taxon>Magnoliopsida</taxon>
        <taxon>Liliopsida</taxon>
        <taxon>Poales</taxon>
        <taxon>Poaceae</taxon>
        <taxon>PACMAD clade</taxon>
        <taxon>Panicoideae</taxon>
        <taxon>Panicodae</taxon>
        <taxon>Paniceae</taxon>
        <taxon>Panicinae</taxon>
        <taxon>Panicum</taxon>
        <taxon>Panicum sect. Panicum</taxon>
    </lineage>
</organism>
<dbReference type="Proteomes" id="UP000244336">
    <property type="component" value="Chromosome 7"/>
</dbReference>
<name>A0A2T7CTD8_9POAL</name>
<accession>A0A2T7CTD8</accession>
<feature type="compositionally biased region" description="Basic residues" evidence="1">
    <location>
        <begin position="102"/>
        <end position="112"/>
    </location>
</feature>
<feature type="region of interest" description="Disordered" evidence="1">
    <location>
        <begin position="82"/>
        <end position="112"/>
    </location>
</feature>
<proteinExistence type="predicted"/>
<evidence type="ECO:0000256" key="1">
    <source>
        <dbReference type="SAM" id="MobiDB-lite"/>
    </source>
</evidence>
<dbReference type="EMBL" id="CM009755">
    <property type="protein sequence ID" value="PUZ46571.1"/>
    <property type="molecule type" value="Genomic_DNA"/>
</dbReference>
<dbReference type="Gramene" id="PUZ46571">
    <property type="protein sequence ID" value="PUZ46571"/>
    <property type="gene ID" value="GQ55_7G089200"/>
</dbReference>
<protein>
    <submittedName>
        <fullName evidence="2">Uncharacterized protein</fullName>
    </submittedName>
</protein>
<keyword evidence="3" id="KW-1185">Reference proteome</keyword>
<dbReference type="OrthoDB" id="10601489at2759"/>